<dbReference type="Pfam" id="PF13302">
    <property type="entry name" value="Acetyltransf_3"/>
    <property type="match status" value="1"/>
</dbReference>
<dbReference type="EMBL" id="JAQIOY010000001">
    <property type="protein sequence ID" value="MDA7423616.1"/>
    <property type="molecule type" value="Genomic_DNA"/>
</dbReference>
<dbReference type="PANTHER" id="PTHR43792">
    <property type="entry name" value="GNAT FAMILY, PUTATIVE (AFU_ORTHOLOGUE AFUA_3G00765)-RELATED-RELATED"/>
    <property type="match status" value="1"/>
</dbReference>
<dbReference type="InterPro" id="IPR000182">
    <property type="entry name" value="GNAT_dom"/>
</dbReference>
<comment type="caution">
    <text evidence="2">The sequence shown here is derived from an EMBL/GenBank/DDBJ whole genome shotgun (WGS) entry which is preliminary data.</text>
</comment>
<sequence>MTANAGFPRLETERLILRGPLESDYPAVAAFMASPRATFVGGPVNDEFATWRAFLAVIGHWSLRGYGFFTLEHRESGAIVGRAGIVNHIMWPEPELGWHLFDGFEGQGYAYEAAVEIRQWADKSLGLGPLISLIVPENERSVRLAERLGATAESEIELMGATGVVYRHPNLSAESAA</sequence>
<evidence type="ECO:0000313" key="3">
    <source>
        <dbReference type="Proteomes" id="UP001210720"/>
    </source>
</evidence>
<evidence type="ECO:0000259" key="1">
    <source>
        <dbReference type="Pfam" id="PF13302"/>
    </source>
</evidence>
<reference evidence="2 3" key="1">
    <citation type="submission" date="2023-01" db="EMBL/GenBank/DDBJ databases">
        <title>Thalassococcus onchidii sp. nov., isolated from a marine invertebrate from the South China Sea.</title>
        <authorList>
            <person name="Xu S."/>
            <person name="Liu Z."/>
            <person name="Xu Y."/>
        </authorList>
    </citation>
    <scope>NUCLEOTIDE SEQUENCE [LARGE SCALE GENOMIC DNA]</scope>
    <source>
        <strain evidence="2 3">KCTC 32084</strain>
    </source>
</reference>
<dbReference type="Proteomes" id="UP001210720">
    <property type="component" value="Unassembled WGS sequence"/>
</dbReference>
<evidence type="ECO:0000313" key="2">
    <source>
        <dbReference type="EMBL" id="MDA7423616.1"/>
    </source>
</evidence>
<accession>A0ABT4XNU1</accession>
<dbReference type="InterPro" id="IPR051531">
    <property type="entry name" value="N-acetyltransferase"/>
</dbReference>
<dbReference type="Gene3D" id="3.40.630.30">
    <property type="match status" value="1"/>
</dbReference>
<name>A0ABT4XNU1_9RHOB</name>
<dbReference type="PANTHER" id="PTHR43792:SF1">
    <property type="entry name" value="N-ACETYLTRANSFERASE DOMAIN-CONTAINING PROTEIN"/>
    <property type="match status" value="1"/>
</dbReference>
<gene>
    <name evidence="2" type="ORF">PFY00_02640</name>
</gene>
<proteinExistence type="predicted"/>
<keyword evidence="3" id="KW-1185">Reference proteome</keyword>
<feature type="domain" description="N-acetyltransferase" evidence="1">
    <location>
        <begin position="14"/>
        <end position="151"/>
    </location>
</feature>
<protein>
    <submittedName>
        <fullName evidence="2">GNAT family N-acetyltransferase</fullName>
    </submittedName>
</protein>
<dbReference type="RefSeq" id="WP_271430958.1">
    <property type="nucleotide sequence ID" value="NZ_JAQIOY010000001.1"/>
</dbReference>
<dbReference type="SUPFAM" id="SSF55729">
    <property type="entry name" value="Acyl-CoA N-acyltransferases (Nat)"/>
    <property type="match status" value="1"/>
</dbReference>
<organism evidence="2 3">
    <name type="scientific">Thalassococcus lentus</name>
    <dbReference type="NCBI Taxonomy" id="1210524"/>
    <lineage>
        <taxon>Bacteria</taxon>
        <taxon>Pseudomonadati</taxon>
        <taxon>Pseudomonadota</taxon>
        <taxon>Alphaproteobacteria</taxon>
        <taxon>Rhodobacterales</taxon>
        <taxon>Roseobacteraceae</taxon>
        <taxon>Thalassococcus</taxon>
    </lineage>
</organism>
<dbReference type="InterPro" id="IPR016181">
    <property type="entry name" value="Acyl_CoA_acyltransferase"/>
</dbReference>